<dbReference type="AlphaFoldDB" id="H0QUV0"/>
<protein>
    <submittedName>
        <fullName evidence="1">Uncharacterized protein</fullName>
    </submittedName>
</protein>
<dbReference type="RefSeq" id="WP_007315939.1">
    <property type="nucleotide sequence ID" value="NZ_BAEH01000008.1"/>
</dbReference>
<proteinExistence type="predicted"/>
<dbReference type="OrthoDB" id="3431291at2"/>
<comment type="caution">
    <text evidence="1">The sequence shown here is derived from an EMBL/GenBank/DDBJ whole genome shotgun (WGS) entry which is preliminary data.</text>
</comment>
<sequence length="64" mass="7115">MTADPLDTLLRWSDSGAIWRVLSRNRDSITIGLFRCDGGEEVDRITSAAPELRAYVGERSSSED</sequence>
<organism evidence="1 2">
    <name type="scientific">Gordonia effusa NBRC 100432</name>
    <dbReference type="NCBI Taxonomy" id="1077974"/>
    <lineage>
        <taxon>Bacteria</taxon>
        <taxon>Bacillati</taxon>
        <taxon>Actinomycetota</taxon>
        <taxon>Actinomycetes</taxon>
        <taxon>Mycobacteriales</taxon>
        <taxon>Gordoniaceae</taxon>
        <taxon>Gordonia</taxon>
    </lineage>
</organism>
<dbReference type="STRING" id="1077974.GOEFS_008_00100"/>
<evidence type="ECO:0000313" key="1">
    <source>
        <dbReference type="EMBL" id="GAB16601.1"/>
    </source>
</evidence>
<dbReference type="EMBL" id="BAEH01000008">
    <property type="protein sequence ID" value="GAB16601.1"/>
    <property type="molecule type" value="Genomic_DNA"/>
</dbReference>
<dbReference type="Proteomes" id="UP000035034">
    <property type="component" value="Unassembled WGS sequence"/>
</dbReference>
<dbReference type="eggNOG" id="ENOG5033K9A">
    <property type="taxonomic scope" value="Bacteria"/>
</dbReference>
<keyword evidence="2" id="KW-1185">Reference proteome</keyword>
<gene>
    <name evidence="1" type="ORF">GOEFS_008_00100</name>
</gene>
<accession>H0QUV0</accession>
<reference evidence="1 2" key="1">
    <citation type="submission" date="2011-12" db="EMBL/GenBank/DDBJ databases">
        <title>Whole genome shotgun sequence of Gordonia effusa NBRC 100432.</title>
        <authorList>
            <person name="Yoshida I."/>
            <person name="Takarada H."/>
            <person name="Hosoyama A."/>
            <person name="Tsuchikane K."/>
            <person name="Katsumata H."/>
            <person name="Yamazaki S."/>
            <person name="Fujita N."/>
        </authorList>
    </citation>
    <scope>NUCLEOTIDE SEQUENCE [LARGE SCALE GENOMIC DNA]</scope>
    <source>
        <strain evidence="1 2">NBRC 100432</strain>
    </source>
</reference>
<evidence type="ECO:0000313" key="2">
    <source>
        <dbReference type="Proteomes" id="UP000035034"/>
    </source>
</evidence>
<name>H0QUV0_9ACTN</name>